<comment type="caution">
    <text evidence="2">The sequence shown here is derived from an EMBL/GenBank/DDBJ whole genome shotgun (WGS) entry which is preliminary data.</text>
</comment>
<gene>
    <name evidence="2" type="ORF">WI372_02390</name>
</gene>
<keyword evidence="1" id="KW-0732">Signal</keyword>
<dbReference type="EMBL" id="JBBHLI010000001">
    <property type="protein sequence ID" value="MEK9499829.1"/>
    <property type="molecule type" value="Genomic_DNA"/>
</dbReference>
<name>A0ABU9E511_9BACT</name>
<organism evidence="2 3">
    <name type="scientific">Gaopeijia maritima</name>
    <dbReference type="NCBI Taxonomy" id="3119007"/>
    <lineage>
        <taxon>Bacteria</taxon>
        <taxon>Pseudomonadati</taxon>
        <taxon>Gemmatimonadota</taxon>
        <taxon>Longimicrobiia</taxon>
        <taxon>Gaopeijiales</taxon>
        <taxon>Gaopeijiaceae</taxon>
        <taxon>Gaopeijia</taxon>
    </lineage>
</organism>
<proteinExistence type="predicted"/>
<sequence length="178" mass="19355">MTSLVRTSLAVAALLAAGPVSGQAIQASQSATVSQWIADAHFEITYDRPVARDREIWGALVPWNEVWTPSANLALQLRVNRGVLLAGQTLPAGAYSVWLEPKEGGAWRLLVHRDLEVAHNVVPSDGWVLEAAIEPRRDADHMEALAAYFSDADYREGALDLHWGTTALRIPIEVPEGG</sequence>
<protein>
    <submittedName>
        <fullName evidence="2">DUF2911 domain-containing protein</fullName>
    </submittedName>
</protein>
<feature type="signal peptide" evidence="1">
    <location>
        <begin position="1"/>
        <end position="22"/>
    </location>
</feature>
<dbReference type="RefSeq" id="WP_405278087.1">
    <property type="nucleotide sequence ID" value="NZ_JBBHLI010000001.1"/>
</dbReference>
<evidence type="ECO:0000313" key="2">
    <source>
        <dbReference type="EMBL" id="MEK9499829.1"/>
    </source>
</evidence>
<evidence type="ECO:0000313" key="3">
    <source>
        <dbReference type="Proteomes" id="UP001484239"/>
    </source>
</evidence>
<evidence type="ECO:0000256" key="1">
    <source>
        <dbReference type="SAM" id="SignalP"/>
    </source>
</evidence>
<dbReference type="InterPro" id="IPR021314">
    <property type="entry name" value="DUF2911"/>
</dbReference>
<dbReference type="Proteomes" id="UP001484239">
    <property type="component" value="Unassembled WGS sequence"/>
</dbReference>
<keyword evidence="3" id="KW-1185">Reference proteome</keyword>
<accession>A0ABU9E511</accession>
<reference evidence="2 3" key="1">
    <citation type="submission" date="2024-02" db="EMBL/GenBank/DDBJ databases">
        <title>A novel Gemmatimonadota bacterium.</title>
        <authorList>
            <person name="Du Z.-J."/>
            <person name="Ye Y.-Q."/>
        </authorList>
    </citation>
    <scope>NUCLEOTIDE SEQUENCE [LARGE SCALE GENOMIC DNA]</scope>
    <source>
        <strain evidence="2 3">DH-20</strain>
    </source>
</reference>
<dbReference type="Pfam" id="PF11138">
    <property type="entry name" value="DUF2911"/>
    <property type="match status" value="1"/>
</dbReference>
<feature type="chain" id="PRO_5046395269" evidence="1">
    <location>
        <begin position="23"/>
        <end position="178"/>
    </location>
</feature>